<protein>
    <submittedName>
        <fullName evidence="3">Uncharacterized protein</fullName>
    </submittedName>
</protein>
<keyword evidence="1" id="KW-0732">Signal</keyword>
<name>A0A914HK64_GLORO</name>
<feature type="chain" id="PRO_5038031729" evidence="1">
    <location>
        <begin position="22"/>
        <end position="605"/>
    </location>
</feature>
<evidence type="ECO:0000313" key="2">
    <source>
        <dbReference type="Proteomes" id="UP000887572"/>
    </source>
</evidence>
<organism evidence="2 3">
    <name type="scientific">Globodera rostochiensis</name>
    <name type="common">Golden nematode worm</name>
    <name type="synonym">Heterodera rostochiensis</name>
    <dbReference type="NCBI Taxonomy" id="31243"/>
    <lineage>
        <taxon>Eukaryota</taxon>
        <taxon>Metazoa</taxon>
        <taxon>Ecdysozoa</taxon>
        <taxon>Nematoda</taxon>
        <taxon>Chromadorea</taxon>
        <taxon>Rhabditida</taxon>
        <taxon>Tylenchina</taxon>
        <taxon>Tylenchomorpha</taxon>
        <taxon>Tylenchoidea</taxon>
        <taxon>Heteroderidae</taxon>
        <taxon>Heteroderinae</taxon>
        <taxon>Globodera</taxon>
    </lineage>
</organism>
<accession>A0A914HK64</accession>
<proteinExistence type="predicted"/>
<evidence type="ECO:0000256" key="1">
    <source>
        <dbReference type="SAM" id="SignalP"/>
    </source>
</evidence>
<dbReference type="Proteomes" id="UP000887572">
    <property type="component" value="Unplaced"/>
</dbReference>
<reference evidence="3" key="1">
    <citation type="submission" date="2022-11" db="UniProtKB">
        <authorList>
            <consortium name="WormBaseParasite"/>
        </authorList>
    </citation>
    <scope>IDENTIFICATION</scope>
</reference>
<dbReference type="AlphaFoldDB" id="A0A914HK64"/>
<evidence type="ECO:0000313" key="3">
    <source>
        <dbReference type="WBParaSite" id="Gr19_v10_g2074.t1"/>
    </source>
</evidence>
<sequence>MNIYRNFALYLLIFQPVLVLSEGPKNVHFSLSQMSLFLNKMDEFLASKCIMNKSAFNKMRGGEVSKWEKELKQSVLKLKYPMEIDDQQQPSTMSAKAFMAMLLSKMWKKGSQVPKQNRLLLYDLVEISSNFAKQFLQIARNNNVLSKFGDNCSLINWPFYEELEWKLKKVADIMRKFHGSTSSFILYKYFNVNISWHEPDENITAWKMDVPMLNEQRFVQNFLLTFQTKEKSWEIVMPSAIEKMKAEIDEQIKSLNEKFTLPLNSVEQNRLFLLSMHKIALHFVQNLLVNGLLNDEERNKLVIDIKNKMYSIFEKDLKYFEGIEQYYYGIETGTKLKEWLGKFKNEQKNQNQLVSIEQIGLNDSILADFVKEKLADSIGDLLREGESLALLDWCHKNHRQISMTELAYIVEKLRELLFPDVPIMEWERERERTLRCGKHLWNLVDKMDELTNCSNRLDFTEFGRSFGTNRSFMLLVVNVLKCEEAANGADKWICPYNDHIFEQITDFEIKRLVLKGLLEFGRLFMETFGIFAMEIRCLRDWRTMIWKNISITFTSYDNLQDQMEAIKESLREAGLIEAMGDEIVENRDSLLAKAGVKRKNNSRLN</sequence>
<keyword evidence="2" id="KW-1185">Reference proteome</keyword>
<feature type="signal peptide" evidence="1">
    <location>
        <begin position="1"/>
        <end position="21"/>
    </location>
</feature>
<dbReference type="WBParaSite" id="Gr19_v10_g2074.t1">
    <property type="protein sequence ID" value="Gr19_v10_g2074.t1"/>
    <property type="gene ID" value="Gr19_v10_g2074"/>
</dbReference>